<name>A0A1H8DFT3_STIAU</name>
<protein>
    <submittedName>
        <fullName evidence="1">Uncharacterized protein</fullName>
    </submittedName>
</protein>
<dbReference type="EMBL" id="FOAP01000029">
    <property type="protein sequence ID" value="SEN06152.1"/>
    <property type="molecule type" value="Genomic_DNA"/>
</dbReference>
<sequence>MSRASIDWNAIRPLNGGRDKGFEELCSQLARCESPSHARFVRKGTPDAGVECYAVLQDGSEWAWQSKYFDSLGDSQWQQIDKSIKAAVEKHPRVVRYFVCVPIDLPDGRIGGQKSAKEKWDDHVEKWVKWASAKGMSVEFVYWGSHELLERLTRSEHVGRVQFWFDVRGFDAAWFNARLNEALRTAGPRYTPEVHVELPIAGEFEAFGRTARFFDSQKANARNIREKLRPLEYSKVAADAKIAVELTSLSSKVQAVLSSLARIDHRGRDHRVGTHR</sequence>
<dbReference type="OrthoDB" id="9757917at2"/>
<dbReference type="AlphaFoldDB" id="A0A1H8DFT3"/>
<accession>A0A1H8DFT3</accession>
<dbReference type="Proteomes" id="UP000182719">
    <property type="component" value="Unassembled WGS sequence"/>
</dbReference>
<evidence type="ECO:0000313" key="1">
    <source>
        <dbReference type="EMBL" id="SEN06152.1"/>
    </source>
</evidence>
<organism evidence="1 2">
    <name type="scientific">Stigmatella aurantiaca</name>
    <dbReference type="NCBI Taxonomy" id="41"/>
    <lineage>
        <taxon>Bacteria</taxon>
        <taxon>Pseudomonadati</taxon>
        <taxon>Myxococcota</taxon>
        <taxon>Myxococcia</taxon>
        <taxon>Myxococcales</taxon>
        <taxon>Cystobacterineae</taxon>
        <taxon>Archangiaceae</taxon>
        <taxon>Stigmatella</taxon>
    </lineage>
</organism>
<evidence type="ECO:0000313" key="2">
    <source>
        <dbReference type="Proteomes" id="UP000182719"/>
    </source>
</evidence>
<keyword evidence="2" id="KW-1185">Reference proteome</keyword>
<gene>
    <name evidence="1" type="ORF">SAMN05444354_12968</name>
</gene>
<proteinExistence type="predicted"/>
<reference evidence="2" key="1">
    <citation type="submission" date="2016-10" db="EMBL/GenBank/DDBJ databases">
        <authorList>
            <person name="Varghese N."/>
            <person name="Submissions S."/>
        </authorList>
    </citation>
    <scope>NUCLEOTIDE SEQUENCE [LARGE SCALE GENOMIC DNA]</scope>
    <source>
        <strain evidence="2">DSM 17044</strain>
    </source>
</reference>
<dbReference type="RefSeq" id="WP_075010883.1">
    <property type="nucleotide sequence ID" value="NZ_FOAP01000029.1"/>
</dbReference>